<accession>A0AAU9DJD9</accession>
<evidence type="ECO:0000313" key="2">
    <source>
        <dbReference type="Proteomes" id="UP001321582"/>
    </source>
</evidence>
<dbReference type="EMBL" id="AP027059">
    <property type="protein sequence ID" value="BDU50939.1"/>
    <property type="molecule type" value="Genomic_DNA"/>
</dbReference>
<protein>
    <recommendedName>
        <fullName evidence="3">Abi family protein</fullName>
    </recommendedName>
</protein>
<dbReference type="Proteomes" id="UP001321582">
    <property type="component" value="Chromosome"/>
</dbReference>
<dbReference type="RefSeq" id="WP_307903787.1">
    <property type="nucleotide sequence ID" value="NZ_AP027059.1"/>
</dbReference>
<gene>
    <name evidence="1" type="ORF">HLVA_15080</name>
</gene>
<dbReference type="KEGG" id="haby:HLVA_15080"/>
<evidence type="ECO:0008006" key="3">
    <source>
        <dbReference type="Google" id="ProtNLM"/>
    </source>
</evidence>
<dbReference type="AlphaFoldDB" id="A0AAU9DJD9"/>
<proteinExistence type="predicted"/>
<reference evidence="1 2" key="1">
    <citation type="submission" date="2022-11" db="EMBL/GenBank/DDBJ databases">
        <title>Haliovirga abyssi gen. nov., sp. nov., a mesophilic fermentative bacterium isolated from the Iheya North hydrothermal field and the proposal of Haliovirgaceae fam. nov.</title>
        <authorList>
            <person name="Miyazaki U."/>
            <person name="Tame A."/>
            <person name="Miyazaki J."/>
            <person name="Takai K."/>
            <person name="Sawayama S."/>
            <person name="Kitajima M."/>
            <person name="Okamoto A."/>
            <person name="Nakagawa S."/>
        </authorList>
    </citation>
    <scope>NUCLEOTIDE SEQUENCE [LARGE SCALE GENOMIC DNA]</scope>
    <source>
        <strain evidence="1 2">IC12</strain>
    </source>
</reference>
<name>A0AAU9DJD9_9FUSO</name>
<organism evidence="1 2">
    <name type="scientific">Haliovirga abyssi</name>
    <dbReference type="NCBI Taxonomy" id="2996794"/>
    <lineage>
        <taxon>Bacteria</taxon>
        <taxon>Fusobacteriati</taxon>
        <taxon>Fusobacteriota</taxon>
        <taxon>Fusobacteriia</taxon>
        <taxon>Fusobacteriales</taxon>
        <taxon>Haliovirgaceae</taxon>
        <taxon>Haliovirga</taxon>
    </lineage>
</organism>
<sequence>MKYLKEHKSFIEQINILESRGIIIENKDKMVKFLSNVNYYKFSNCLKFFE</sequence>
<evidence type="ECO:0000313" key="1">
    <source>
        <dbReference type="EMBL" id="BDU50939.1"/>
    </source>
</evidence>
<keyword evidence="2" id="KW-1185">Reference proteome</keyword>